<gene>
    <name evidence="1" type="ORF">ANANG_G00280380</name>
</gene>
<organism evidence="1 2">
    <name type="scientific">Anguilla anguilla</name>
    <name type="common">European freshwater eel</name>
    <name type="synonym">Muraena anguilla</name>
    <dbReference type="NCBI Taxonomy" id="7936"/>
    <lineage>
        <taxon>Eukaryota</taxon>
        <taxon>Metazoa</taxon>
        <taxon>Chordata</taxon>
        <taxon>Craniata</taxon>
        <taxon>Vertebrata</taxon>
        <taxon>Euteleostomi</taxon>
        <taxon>Actinopterygii</taxon>
        <taxon>Neopterygii</taxon>
        <taxon>Teleostei</taxon>
        <taxon>Anguilliformes</taxon>
        <taxon>Anguillidae</taxon>
        <taxon>Anguilla</taxon>
    </lineage>
</organism>
<keyword evidence="2" id="KW-1185">Reference proteome</keyword>
<protein>
    <submittedName>
        <fullName evidence="1">Uncharacterized protein</fullName>
    </submittedName>
</protein>
<name>A0A9D3LQQ0_ANGAN</name>
<reference evidence="1" key="1">
    <citation type="submission" date="2021-01" db="EMBL/GenBank/DDBJ databases">
        <title>A chromosome-scale assembly of European eel, Anguilla anguilla.</title>
        <authorList>
            <person name="Henkel C."/>
            <person name="Jong-Raadsen S.A."/>
            <person name="Dufour S."/>
            <person name="Weltzien F.-A."/>
            <person name="Palstra A.P."/>
            <person name="Pelster B."/>
            <person name="Spaink H.P."/>
            <person name="Van Den Thillart G.E."/>
            <person name="Jansen H."/>
            <person name="Zahm M."/>
            <person name="Klopp C."/>
            <person name="Cedric C."/>
            <person name="Louis A."/>
            <person name="Berthelot C."/>
            <person name="Parey E."/>
            <person name="Roest Crollius H."/>
            <person name="Montfort J."/>
            <person name="Robinson-Rechavi M."/>
            <person name="Bucao C."/>
            <person name="Bouchez O."/>
            <person name="Gislard M."/>
            <person name="Lluch J."/>
            <person name="Milhes M."/>
            <person name="Lampietro C."/>
            <person name="Lopez Roques C."/>
            <person name="Donnadieu C."/>
            <person name="Braasch I."/>
            <person name="Desvignes T."/>
            <person name="Postlethwait J."/>
            <person name="Bobe J."/>
            <person name="Guiguen Y."/>
            <person name="Dirks R."/>
        </authorList>
    </citation>
    <scope>NUCLEOTIDE SEQUENCE</scope>
    <source>
        <strain evidence="1">Tag_6206</strain>
        <tissue evidence="1">Liver</tissue>
    </source>
</reference>
<comment type="caution">
    <text evidence="1">The sequence shown here is derived from an EMBL/GenBank/DDBJ whole genome shotgun (WGS) entry which is preliminary data.</text>
</comment>
<proteinExistence type="predicted"/>
<dbReference type="Proteomes" id="UP001044222">
    <property type="component" value="Chromosome 16"/>
</dbReference>
<sequence length="111" mass="12031">MGDVQLVTKASLTLSQGPVASDPPAFTLPPRNVRVSSGASPDWMARYEPPIVRHSAGSAHRSECECAFLQCIFSIKVLSLSQLCVGRWALVTFLSVRQLVEAPRPLNQLIG</sequence>
<evidence type="ECO:0000313" key="1">
    <source>
        <dbReference type="EMBL" id="KAG5833859.1"/>
    </source>
</evidence>
<dbReference type="AlphaFoldDB" id="A0A9D3LQQ0"/>
<dbReference type="EMBL" id="JAFIRN010000016">
    <property type="protein sequence ID" value="KAG5833859.1"/>
    <property type="molecule type" value="Genomic_DNA"/>
</dbReference>
<accession>A0A9D3LQQ0</accession>
<evidence type="ECO:0000313" key="2">
    <source>
        <dbReference type="Proteomes" id="UP001044222"/>
    </source>
</evidence>